<dbReference type="RefSeq" id="XP_022491938.1">
    <property type="nucleotide sequence ID" value="XM_022628391.1"/>
</dbReference>
<organism evidence="1 2">
    <name type="scientific">Penicillium arizonense</name>
    <dbReference type="NCBI Taxonomy" id="1835702"/>
    <lineage>
        <taxon>Eukaryota</taxon>
        <taxon>Fungi</taxon>
        <taxon>Dikarya</taxon>
        <taxon>Ascomycota</taxon>
        <taxon>Pezizomycotina</taxon>
        <taxon>Eurotiomycetes</taxon>
        <taxon>Eurotiomycetidae</taxon>
        <taxon>Eurotiales</taxon>
        <taxon>Aspergillaceae</taxon>
        <taxon>Penicillium</taxon>
    </lineage>
</organism>
<accession>A0A1F5LTX3</accession>
<dbReference type="Proteomes" id="UP000177622">
    <property type="component" value="Unassembled WGS sequence"/>
</dbReference>
<gene>
    <name evidence="1" type="ORF">PENARI_c003G05682</name>
</gene>
<evidence type="ECO:0000313" key="1">
    <source>
        <dbReference type="EMBL" id="OGE56510.1"/>
    </source>
</evidence>
<dbReference type="OrthoDB" id="5422579at2759"/>
<sequence length="512" mass="59110">MTSSLPALPFEIWGCIGSYLTNADIKSFRLACSQFNNAVYLRLDHVFLSANPLNIVVFRSIASHEKFRHRVTEIIWDEARLPTGPRRTTDLGEGHELLSDEDEPDNAREWAKGYGIYAREKIIERHQDKEKDGCPKWFKDACEENFRYIISRKSRDVDRPDYVAQREQVLARPALIECWQHYQHLLRQQKDVLAGTSDQEAFFIPGPATAYEWNEHPELRERYRGFRTVMRVLANANEPNSISELVMTSNLVPTGINCMIFAKPCEEYDNFATALRTPGLRRLDISLLIGCCHKEDIEDCWPSLLNGRLRRALGEARELEEFRLHTTLINDPYDDDDGDGLPSQIPLQSIMPVEKWPNLHHFELSGFLVSRYDIVSFLAALPKPIRSIELSMLGFLDEDGGGWYSALEDIRQSIRENVLWEERDVTSRPKLTIGLPLVNDEIGRNIWIEKEVSEFLYGEGENPFAQSCRCNVLFGVGTQKDSFDPNFERPYVNIFDLIKLNICKDHDDPYEF</sequence>
<name>A0A1F5LTX3_PENAI</name>
<dbReference type="GeneID" id="34573125"/>
<reference evidence="1 2" key="1">
    <citation type="journal article" date="2016" name="Sci. Rep.">
        <title>Penicillium arizonense, a new, genome sequenced fungal species, reveals a high chemical diversity in secreted metabolites.</title>
        <authorList>
            <person name="Grijseels S."/>
            <person name="Nielsen J.C."/>
            <person name="Randelovic M."/>
            <person name="Nielsen J."/>
            <person name="Nielsen K.F."/>
            <person name="Workman M."/>
            <person name="Frisvad J.C."/>
        </authorList>
    </citation>
    <scope>NUCLEOTIDE SEQUENCE [LARGE SCALE GENOMIC DNA]</scope>
    <source>
        <strain evidence="1 2">CBS 141311</strain>
    </source>
</reference>
<dbReference type="AlphaFoldDB" id="A0A1F5LTX3"/>
<evidence type="ECO:0008006" key="3">
    <source>
        <dbReference type="Google" id="ProtNLM"/>
    </source>
</evidence>
<dbReference type="EMBL" id="LXJU01000003">
    <property type="protein sequence ID" value="OGE56510.1"/>
    <property type="molecule type" value="Genomic_DNA"/>
</dbReference>
<dbReference type="STRING" id="1835702.A0A1F5LTX3"/>
<comment type="caution">
    <text evidence="1">The sequence shown here is derived from an EMBL/GenBank/DDBJ whole genome shotgun (WGS) entry which is preliminary data.</text>
</comment>
<evidence type="ECO:0000313" key="2">
    <source>
        <dbReference type="Proteomes" id="UP000177622"/>
    </source>
</evidence>
<proteinExistence type="predicted"/>
<protein>
    <recommendedName>
        <fullName evidence="3">F-box domain-containing protein</fullName>
    </recommendedName>
</protein>
<keyword evidence="2" id="KW-1185">Reference proteome</keyword>